<evidence type="ECO:0000256" key="1">
    <source>
        <dbReference type="SAM" id="MobiDB-lite"/>
    </source>
</evidence>
<dbReference type="RefSeq" id="YP_010805693.1">
    <property type="nucleotide sequence ID" value="NC_077174.1"/>
</dbReference>
<dbReference type="Proteomes" id="UP001157397">
    <property type="component" value="Segment"/>
</dbReference>
<reference evidence="2 3" key="1">
    <citation type="submission" date="2021-12" db="EMBL/GenBank/DDBJ databases">
        <title>Molecular and Biological Characterization of the First Mymonavirus Identified in Fusarium oxysporum.</title>
        <authorList>
            <person name="Wang J."/>
            <person name="Li S."/>
            <person name="Liu H."/>
        </authorList>
    </citation>
    <scope>NUCLEOTIDE SEQUENCE [LARGE SCALE GENOMIC DNA]</scope>
    <source>
        <strain evidence="2">LJ3-3</strain>
    </source>
</reference>
<organism evidence="2 3">
    <name type="scientific">Fusarium oxysporum mymonavirus 1</name>
    <dbReference type="NCBI Taxonomy" id="2928187"/>
    <lineage>
        <taxon>Viruses</taxon>
        <taxon>Riboviria</taxon>
        <taxon>Orthornavirae</taxon>
        <taxon>Negarnaviricota</taxon>
        <taxon>Haploviricotina</taxon>
        <taxon>Monjiviricetes</taxon>
        <taxon>Mononegavirales</taxon>
        <taxon>Mymonaviridae</taxon>
        <taxon>Hubramonavirus</taxon>
        <taxon>Hubramonavirus fusarii</taxon>
    </lineage>
</organism>
<dbReference type="GeneID" id="80544614"/>
<sequence length="193" mass="21963">MSLRQRSSRQPSIRGRQRENDEESIAHVPGTAAVTVQSRFTESRALLSALQTSSAEAQENFEAVCDDVRERSEILRSVLKECRNLRLVMILCMKGEVTDADKQKARPPRLRPMASGGCKEVEEYLLRTLVRAKEVIFEDYQQRLAESKTVGETNIRLDDMTVKMGQLQTRDDDELTIISNWNAGIETDRGYNI</sequence>
<evidence type="ECO:0000313" key="3">
    <source>
        <dbReference type="Proteomes" id="UP001157397"/>
    </source>
</evidence>
<evidence type="ECO:0000313" key="2">
    <source>
        <dbReference type="EMBL" id="UNQ75000.1"/>
    </source>
</evidence>
<feature type="compositionally biased region" description="Polar residues" evidence="1">
    <location>
        <begin position="1"/>
        <end position="11"/>
    </location>
</feature>
<feature type="region of interest" description="Disordered" evidence="1">
    <location>
        <begin position="1"/>
        <end position="26"/>
    </location>
</feature>
<accession>A0AAX3A8R6</accession>
<proteinExistence type="predicted"/>
<protein>
    <submittedName>
        <fullName evidence="2">ORF4</fullName>
    </submittedName>
</protein>
<name>A0AAX3A8R6_9MONO</name>
<keyword evidence="3" id="KW-1185">Reference proteome</keyword>
<dbReference type="EMBL" id="OM049502">
    <property type="protein sequence ID" value="UNQ75000.1"/>
    <property type="molecule type" value="Viral_cRNA"/>
</dbReference>
<dbReference type="KEGG" id="vg:80544614"/>